<keyword evidence="2" id="KW-1133">Transmembrane helix</keyword>
<evidence type="ECO:0000313" key="4">
    <source>
        <dbReference type="Proteomes" id="UP001152523"/>
    </source>
</evidence>
<reference evidence="3" key="1">
    <citation type="submission" date="2022-07" db="EMBL/GenBank/DDBJ databases">
        <authorList>
            <person name="Macas J."/>
            <person name="Novak P."/>
            <person name="Neumann P."/>
        </authorList>
    </citation>
    <scope>NUCLEOTIDE SEQUENCE</scope>
</reference>
<sequence length="127" mass="14657">MREAINRATKVRPPPESPPGIARGVRVQDFYFAYLVFLMFCPPSMRLYYFVIWFLATVYVVRCVSLFGILAFVQVIGYVWIFGDRDGCAKPVTWLAIRVALSGVTVSESHHRVYGHSRWCQICFSFH</sequence>
<feature type="transmembrane region" description="Helical" evidence="2">
    <location>
        <begin position="31"/>
        <end position="53"/>
    </location>
</feature>
<organism evidence="3 4">
    <name type="scientific">Cuscuta epithymum</name>
    <dbReference type="NCBI Taxonomy" id="186058"/>
    <lineage>
        <taxon>Eukaryota</taxon>
        <taxon>Viridiplantae</taxon>
        <taxon>Streptophyta</taxon>
        <taxon>Embryophyta</taxon>
        <taxon>Tracheophyta</taxon>
        <taxon>Spermatophyta</taxon>
        <taxon>Magnoliopsida</taxon>
        <taxon>eudicotyledons</taxon>
        <taxon>Gunneridae</taxon>
        <taxon>Pentapetalae</taxon>
        <taxon>asterids</taxon>
        <taxon>lamiids</taxon>
        <taxon>Solanales</taxon>
        <taxon>Convolvulaceae</taxon>
        <taxon>Cuscuteae</taxon>
        <taxon>Cuscuta</taxon>
        <taxon>Cuscuta subgen. Cuscuta</taxon>
    </lineage>
</organism>
<evidence type="ECO:0000256" key="2">
    <source>
        <dbReference type="SAM" id="Phobius"/>
    </source>
</evidence>
<dbReference type="AlphaFoldDB" id="A0AAV0FDN4"/>
<evidence type="ECO:0000313" key="3">
    <source>
        <dbReference type="EMBL" id="CAH9133528.1"/>
    </source>
</evidence>
<comment type="caution">
    <text evidence="3">The sequence shown here is derived from an EMBL/GenBank/DDBJ whole genome shotgun (WGS) entry which is preliminary data.</text>
</comment>
<gene>
    <name evidence="3" type="ORF">CEPIT_LOCUS33014</name>
</gene>
<keyword evidence="2" id="KW-0812">Transmembrane</keyword>
<keyword evidence="4" id="KW-1185">Reference proteome</keyword>
<dbReference type="Proteomes" id="UP001152523">
    <property type="component" value="Unassembled WGS sequence"/>
</dbReference>
<dbReference type="EMBL" id="CAMAPF010000976">
    <property type="protein sequence ID" value="CAH9133528.1"/>
    <property type="molecule type" value="Genomic_DNA"/>
</dbReference>
<keyword evidence="2" id="KW-0472">Membrane</keyword>
<protein>
    <submittedName>
        <fullName evidence="3">Uncharacterized protein</fullName>
    </submittedName>
</protein>
<accession>A0AAV0FDN4</accession>
<proteinExistence type="predicted"/>
<name>A0AAV0FDN4_9ASTE</name>
<feature type="transmembrane region" description="Helical" evidence="2">
    <location>
        <begin position="59"/>
        <end position="81"/>
    </location>
</feature>
<evidence type="ECO:0000256" key="1">
    <source>
        <dbReference type="SAM" id="MobiDB-lite"/>
    </source>
</evidence>
<feature type="region of interest" description="Disordered" evidence="1">
    <location>
        <begin position="1"/>
        <end position="20"/>
    </location>
</feature>